<dbReference type="Proteomes" id="UP001211065">
    <property type="component" value="Unassembled WGS sequence"/>
</dbReference>
<proteinExistence type="inferred from homology"/>
<evidence type="ECO:0000256" key="9">
    <source>
        <dbReference type="ARBA" id="ARBA00022989"/>
    </source>
</evidence>
<comment type="subcellular location">
    <subcellularLocation>
        <location evidence="1">Membrane</location>
    </subcellularLocation>
</comment>
<evidence type="ECO:0000313" key="18">
    <source>
        <dbReference type="Proteomes" id="UP001211065"/>
    </source>
</evidence>
<keyword evidence="11" id="KW-0865">Zymogen</keyword>
<dbReference type="Gene3D" id="3.40.50.200">
    <property type="entry name" value="Peptidase S8/S53 domain"/>
    <property type="match status" value="1"/>
</dbReference>
<evidence type="ECO:0000256" key="13">
    <source>
        <dbReference type="PIRSR" id="PIRSR615500-1"/>
    </source>
</evidence>
<evidence type="ECO:0000256" key="15">
    <source>
        <dbReference type="SAM" id="Phobius"/>
    </source>
</evidence>
<dbReference type="GO" id="GO:0000139">
    <property type="term" value="C:Golgi membrane"/>
    <property type="evidence" value="ECO:0007669"/>
    <property type="project" value="TreeGrafter"/>
</dbReference>
<evidence type="ECO:0000256" key="12">
    <source>
        <dbReference type="ARBA" id="ARBA00023180"/>
    </source>
</evidence>
<evidence type="ECO:0000256" key="3">
    <source>
        <dbReference type="ARBA" id="ARBA00022670"/>
    </source>
</evidence>
<dbReference type="Gene3D" id="2.60.120.260">
    <property type="entry name" value="Galactose-binding domain-like"/>
    <property type="match status" value="1"/>
</dbReference>
<dbReference type="PROSITE" id="PS51892">
    <property type="entry name" value="SUBTILASE"/>
    <property type="match status" value="1"/>
</dbReference>
<dbReference type="InterPro" id="IPR036852">
    <property type="entry name" value="Peptidase_S8/S53_dom_sf"/>
</dbReference>
<dbReference type="InterPro" id="IPR034182">
    <property type="entry name" value="Kexin/furin"/>
</dbReference>
<keyword evidence="3 14" id="KW-0645">Protease</keyword>
<dbReference type="FunFam" id="2.60.120.260:FF:000026">
    <property type="entry name" value="proprotein convertase subtilisin/kexin type 7"/>
    <property type="match status" value="1"/>
</dbReference>
<keyword evidence="12" id="KW-0325">Glycoprotein</keyword>
<gene>
    <name evidence="17" type="primary">KEX2</name>
    <name evidence="17" type="ORF">HK099_006402</name>
</gene>
<reference evidence="17" key="1">
    <citation type="submission" date="2020-05" db="EMBL/GenBank/DDBJ databases">
        <title>Phylogenomic resolution of chytrid fungi.</title>
        <authorList>
            <person name="Stajich J.E."/>
            <person name="Amses K."/>
            <person name="Simmons R."/>
            <person name="Seto K."/>
            <person name="Myers J."/>
            <person name="Bonds A."/>
            <person name="Quandt C.A."/>
            <person name="Barry K."/>
            <person name="Liu P."/>
            <person name="Grigoriev I."/>
            <person name="Longcore J.E."/>
            <person name="James T.Y."/>
        </authorList>
    </citation>
    <scope>NUCLEOTIDE SEQUENCE</scope>
    <source>
        <strain evidence="17">JEL0476</strain>
    </source>
</reference>
<evidence type="ECO:0000256" key="11">
    <source>
        <dbReference type="ARBA" id="ARBA00023145"/>
    </source>
</evidence>
<feature type="active site" description="Charge relay system" evidence="13 14">
    <location>
        <position position="227"/>
    </location>
</feature>
<evidence type="ECO:0000256" key="8">
    <source>
        <dbReference type="ARBA" id="ARBA00022837"/>
    </source>
</evidence>
<dbReference type="InterPro" id="IPR023828">
    <property type="entry name" value="Peptidase_S8_Ser-AS"/>
</dbReference>
<comment type="caution">
    <text evidence="17">The sequence shown here is derived from an EMBL/GenBank/DDBJ whole genome shotgun (WGS) entry which is preliminary data.</text>
</comment>
<evidence type="ECO:0000256" key="2">
    <source>
        <dbReference type="ARBA" id="ARBA00005325"/>
    </source>
</evidence>
<evidence type="ECO:0000256" key="10">
    <source>
        <dbReference type="ARBA" id="ARBA00023136"/>
    </source>
</evidence>
<evidence type="ECO:0000256" key="14">
    <source>
        <dbReference type="PROSITE-ProRule" id="PRU01240"/>
    </source>
</evidence>
<dbReference type="SUPFAM" id="SSF52743">
    <property type="entry name" value="Subtilisin-like"/>
    <property type="match status" value="1"/>
</dbReference>
<dbReference type="GO" id="GO:0005802">
    <property type="term" value="C:trans-Golgi network"/>
    <property type="evidence" value="ECO:0007669"/>
    <property type="project" value="TreeGrafter"/>
</dbReference>
<keyword evidence="4 15" id="KW-0812">Transmembrane</keyword>
<evidence type="ECO:0000256" key="6">
    <source>
        <dbReference type="ARBA" id="ARBA00022801"/>
    </source>
</evidence>
<keyword evidence="18" id="KW-1185">Reference proteome</keyword>
<keyword evidence="10 15" id="KW-0472">Membrane</keyword>
<keyword evidence="5" id="KW-0732">Signal</keyword>
<dbReference type="GO" id="GO:0004252">
    <property type="term" value="F:serine-type endopeptidase activity"/>
    <property type="evidence" value="ECO:0007669"/>
    <property type="project" value="UniProtKB-UniRule"/>
</dbReference>
<dbReference type="PROSITE" id="PS51829">
    <property type="entry name" value="P_HOMO_B"/>
    <property type="match status" value="1"/>
</dbReference>
<sequence length="754" mass="83682">MIVSGSKKSYIQNHLENNLKIGLNDHQNFYYFVIKTQQDPTILSIENSNFHYLGQVGELENHYLIATQKEDSNAEQVLEVEKNHRTILKKRLSDLIEFEELNQQLPRKLFKRKMINEVNNDCLRKKNVLEARAIPKMNPIFQGQLGIRDPEFQKQWHLVNLESIGNDINITTPWAEGITGQNATVCFIDDGLDYDHPDLKSNFYAQGSYDFNDHRALPKPKLSDDRHGTRCAGEVAAIRNDVCGVGVAWNSKVSGIRILSGDLTEADEATAITFDYHNNHIYSCSWGPSDNGQAMDAPPKLVADAFYNGIIKGRDGKGSLYIFATGNGGSLGDNCNFDGYTNSIYTITVGAIDRYNNHPSYSEECSAQMVVTYSSGAGSHIHTSDWPAACTETHGGTSAAAPLASGIYALVVGIRPDFTWRDFQYVSVNTALPINLQDSGWAKVAKNRLFNHKYGYGKLDAYRLVEFSKTFKLVNPQVSFRTPDVIVDTALPHNGEGIKSTFLLTQKHLDGINFLNLEHITVTVWITHGKRGDVQAILTSPNNYTSILATRRPYDTNMGGFQNWTFMTVKHWDENPVGSWELHIFDSIGSEKVGRFNSWSMTFFGQSKGEPVLESTAAVVAPSSSATTSSSSTVRTTTILSSTASKSISFTTSTSQILEQTSNTHATAIPSSSAGGTGALLFFGFLGFAGVILLALYIMKKKKNFQDNRREFYNFEKVDDDGDEMLNAFGLDEENESDVLFERGSSVEISRADD</sequence>
<feature type="domain" description="P/Homo B" evidence="16">
    <location>
        <begin position="474"/>
        <end position="609"/>
    </location>
</feature>
<keyword evidence="7 14" id="KW-0720">Serine protease</keyword>
<comment type="similarity">
    <text evidence="2">Belongs to the peptidase S8 family. Furin subfamily.</text>
</comment>
<keyword evidence="9 15" id="KW-1133">Transmembrane helix</keyword>
<evidence type="ECO:0000259" key="16">
    <source>
        <dbReference type="PROSITE" id="PS51829"/>
    </source>
</evidence>
<evidence type="ECO:0000256" key="5">
    <source>
        <dbReference type="ARBA" id="ARBA00022729"/>
    </source>
</evidence>
<dbReference type="PANTHER" id="PTHR42884:SF14">
    <property type="entry name" value="NEUROENDOCRINE CONVERTASE 1"/>
    <property type="match status" value="1"/>
</dbReference>
<dbReference type="PROSITE" id="PS00138">
    <property type="entry name" value="SUBTILASE_SER"/>
    <property type="match status" value="1"/>
</dbReference>
<feature type="active site" description="Charge relay system" evidence="13 14">
    <location>
        <position position="189"/>
    </location>
</feature>
<organism evidence="17 18">
    <name type="scientific">Clydaea vesicula</name>
    <dbReference type="NCBI Taxonomy" id="447962"/>
    <lineage>
        <taxon>Eukaryota</taxon>
        <taxon>Fungi</taxon>
        <taxon>Fungi incertae sedis</taxon>
        <taxon>Chytridiomycota</taxon>
        <taxon>Chytridiomycota incertae sedis</taxon>
        <taxon>Chytridiomycetes</taxon>
        <taxon>Lobulomycetales</taxon>
        <taxon>Lobulomycetaceae</taxon>
        <taxon>Clydaea</taxon>
    </lineage>
</organism>
<dbReference type="AlphaFoldDB" id="A0AAD5U7D5"/>
<keyword evidence="6 14" id="KW-0378">Hydrolase</keyword>
<dbReference type="InterPro" id="IPR023827">
    <property type="entry name" value="Peptidase_S8_Asp-AS"/>
</dbReference>
<dbReference type="CDD" id="cd04059">
    <property type="entry name" value="Peptidases_S8_Protein_convertases_Kexins_Furin-like"/>
    <property type="match status" value="1"/>
</dbReference>
<dbReference type="PRINTS" id="PR00723">
    <property type="entry name" value="SUBTILISIN"/>
</dbReference>
<evidence type="ECO:0000313" key="17">
    <source>
        <dbReference type="EMBL" id="KAJ3225681.1"/>
    </source>
</evidence>
<feature type="active site" description="Charge relay system" evidence="13 14">
    <location>
        <position position="398"/>
    </location>
</feature>
<accession>A0AAD5U7D5</accession>
<dbReference type="EMBL" id="JADGJW010000055">
    <property type="protein sequence ID" value="KAJ3225681.1"/>
    <property type="molecule type" value="Genomic_DNA"/>
</dbReference>
<dbReference type="GO" id="GO:0016485">
    <property type="term" value="P:protein processing"/>
    <property type="evidence" value="ECO:0007669"/>
    <property type="project" value="TreeGrafter"/>
</dbReference>
<feature type="transmembrane region" description="Helical" evidence="15">
    <location>
        <begin position="679"/>
        <end position="699"/>
    </location>
</feature>
<keyword evidence="8" id="KW-0106">Calcium</keyword>
<dbReference type="InterPro" id="IPR000209">
    <property type="entry name" value="Peptidase_S8/S53_dom"/>
</dbReference>
<dbReference type="SUPFAM" id="SSF49785">
    <property type="entry name" value="Galactose-binding domain-like"/>
    <property type="match status" value="1"/>
</dbReference>
<dbReference type="PROSITE" id="PS00137">
    <property type="entry name" value="SUBTILASE_HIS"/>
    <property type="match status" value="1"/>
</dbReference>
<evidence type="ECO:0000256" key="1">
    <source>
        <dbReference type="ARBA" id="ARBA00004370"/>
    </source>
</evidence>
<protein>
    <submittedName>
        <fullName evidence="17">Pheromone processing endoprotease</fullName>
    </submittedName>
</protein>
<dbReference type="InterPro" id="IPR015500">
    <property type="entry name" value="Peptidase_S8_subtilisin-rel"/>
</dbReference>
<evidence type="ECO:0000256" key="7">
    <source>
        <dbReference type="ARBA" id="ARBA00022825"/>
    </source>
</evidence>
<name>A0AAD5U7D5_9FUNG</name>
<dbReference type="PROSITE" id="PS00136">
    <property type="entry name" value="SUBTILASE_ASP"/>
    <property type="match status" value="1"/>
</dbReference>
<dbReference type="Pfam" id="PF01483">
    <property type="entry name" value="P_proprotein"/>
    <property type="match status" value="1"/>
</dbReference>
<evidence type="ECO:0000256" key="4">
    <source>
        <dbReference type="ARBA" id="ARBA00022692"/>
    </source>
</evidence>
<dbReference type="PANTHER" id="PTHR42884">
    <property type="entry name" value="PROPROTEIN CONVERTASE SUBTILISIN/KEXIN-RELATED"/>
    <property type="match status" value="1"/>
</dbReference>
<dbReference type="GO" id="GO:0007323">
    <property type="term" value="P:peptide pheromone maturation"/>
    <property type="evidence" value="ECO:0007669"/>
    <property type="project" value="UniProtKB-ARBA"/>
</dbReference>
<dbReference type="Pfam" id="PF00082">
    <property type="entry name" value="Peptidase_S8"/>
    <property type="match status" value="1"/>
</dbReference>
<dbReference type="InterPro" id="IPR022398">
    <property type="entry name" value="Peptidase_S8_His-AS"/>
</dbReference>
<dbReference type="InterPro" id="IPR008979">
    <property type="entry name" value="Galactose-bd-like_sf"/>
</dbReference>
<dbReference type="FunFam" id="3.40.50.200:FF:000005">
    <property type="entry name" value="Proprotein convertase subtilisin/kexin type 7"/>
    <property type="match status" value="1"/>
</dbReference>
<dbReference type="InterPro" id="IPR002884">
    <property type="entry name" value="P_dom"/>
</dbReference>